<dbReference type="InterPro" id="IPR021104">
    <property type="entry name" value="KfrA_DNA-bd_N"/>
</dbReference>
<dbReference type="EMBL" id="CP064030">
    <property type="protein sequence ID" value="QRN55580.1"/>
    <property type="molecule type" value="Genomic_DNA"/>
</dbReference>
<dbReference type="RefSeq" id="WP_188799146.1">
    <property type="nucleotide sequence ID" value="NZ_BMIZ01000001.1"/>
</dbReference>
<reference evidence="4 5" key="1">
    <citation type="submission" date="2020-10" db="EMBL/GenBank/DDBJ databases">
        <title>Phylogeny of dyella-like bacteria.</title>
        <authorList>
            <person name="Fu J."/>
        </authorList>
    </citation>
    <scope>NUCLEOTIDE SEQUENCE [LARGE SCALE GENOMIC DNA]</scope>
    <source>
        <strain evidence="4 5">DHOB09</strain>
    </source>
</reference>
<dbReference type="GO" id="GO:0003677">
    <property type="term" value="F:DNA binding"/>
    <property type="evidence" value="ECO:0007669"/>
    <property type="project" value="UniProtKB-KW"/>
</dbReference>
<accession>A0ABX7H2F4</accession>
<feature type="compositionally biased region" description="Basic residues" evidence="2">
    <location>
        <begin position="268"/>
        <end position="285"/>
    </location>
</feature>
<proteinExistence type="predicted"/>
<dbReference type="Proteomes" id="UP000663181">
    <property type="component" value="Chromosome"/>
</dbReference>
<feature type="domain" description="KfrA N-terminal DNA-binding" evidence="3">
    <location>
        <begin position="7"/>
        <end position="122"/>
    </location>
</feature>
<evidence type="ECO:0000256" key="2">
    <source>
        <dbReference type="SAM" id="MobiDB-lite"/>
    </source>
</evidence>
<gene>
    <name evidence="4" type="ORF">ISN74_09780</name>
</gene>
<sequence length="291" mass="32462">MPTGISQDQVNAAADQLVAAGNKPTVEKVRQVLGTGSPNTITRMLETWREELAQRMAQMISLPDVPGPVGVAFMEVWRLAIEHAKTAANEALIKEQNAIAADRASLNQEAKVWQIAVEAAQRETAEAASKWTHVQTQLMERDALLEQLKIQQADLMQQRDLMQAAVAQYQTDIERLQAERTVALDHVRVAEDRAHRLVDEARLDAKALQARWEREERETSKRIAQLTDQAEQLHKAVHTAEQATAREAGRVLALEATLKQFRGALPLKKTKTAAKKKTKTRAKRSGRAEHA</sequence>
<evidence type="ECO:0000259" key="3">
    <source>
        <dbReference type="Pfam" id="PF11740"/>
    </source>
</evidence>
<keyword evidence="5" id="KW-1185">Reference proteome</keyword>
<evidence type="ECO:0000313" key="4">
    <source>
        <dbReference type="EMBL" id="QRN55580.1"/>
    </source>
</evidence>
<feature type="region of interest" description="Disordered" evidence="2">
    <location>
        <begin position="266"/>
        <end position="291"/>
    </location>
</feature>
<organism evidence="4 5">
    <name type="scientific">Dyella caseinilytica</name>
    <dbReference type="NCBI Taxonomy" id="1849581"/>
    <lineage>
        <taxon>Bacteria</taxon>
        <taxon>Pseudomonadati</taxon>
        <taxon>Pseudomonadota</taxon>
        <taxon>Gammaproteobacteria</taxon>
        <taxon>Lysobacterales</taxon>
        <taxon>Rhodanobacteraceae</taxon>
        <taxon>Dyella</taxon>
    </lineage>
</organism>
<name>A0ABX7H2F4_9GAMM</name>
<keyword evidence="1" id="KW-0175">Coiled coil</keyword>
<dbReference type="Pfam" id="PF11740">
    <property type="entry name" value="KfrA_N"/>
    <property type="match status" value="1"/>
</dbReference>
<evidence type="ECO:0000313" key="5">
    <source>
        <dbReference type="Proteomes" id="UP000663181"/>
    </source>
</evidence>
<feature type="coiled-coil region" evidence="1">
    <location>
        <begin position="103"/>
        <end position="243"/>
    </location>
</feature>
<keyword evidence="4" id="KW-0238">DNA-binding</keyword>
<protein>
    <submittedName>
        <fullName evidence="4">DNA-binding protein</fullName>
    </submittedName>
</protein>
<evidence type="ECO:0000256" key="1">
    <source>
        <dbReference type="SAM" id="Coils"/>
    </source>
</evidence>